<dbReference type="EMBL" id="CAJNIZ010011057">
    <property type="protein sequence ID" value="CAE7310677.1"/>
    <property type="molecule type" value="Genomic_DNA"/>
</dbReference>
<evidence type="ECO:0000313" key="1">
    <source>
        <dbReference type="EMBL" id="CAE7310677.1"/>
    </source>
</evidence>
<comment type="caution">
    <text evidence="1">The sequence shown here is derived from an EMBL/GenBank/DDBJ whole genome shotgun (WGS) entry which is preliminary data.</text>
</comment>
<reference evidence="1" key="1">
    <citation type="submission" date="2021-02" db="EMBL/GenBank/DDBJ databases">
        <authorList>
            <person name="Dougan E. K."/>
            <person name="Rhodes N."/>
            <person name="Thang M."/>
            <person name="Chan C."/>
        </authorList>
    </citation>
    <scope>NUCLEOTIDE SEQUENCE</scope>
</reference>
<organism evidence="1 2">
    <name type="scientific">Symbiodinium pilosum</name>
    <name type="common">Dinoflagellate</name>
    <dbReference type="NCBI Taxonomy" id="2952"/>
    <lineage>
        <taxon>Eukaryota</taxon>
        <taxon>Sar</taxon>
        <taxon>Alveolata</taxon>
        <taxon>Dinophyceae</taxon>
        <taxon>Suessiales</taxon>
        <taxon>Symbiodiniaceae</taxon>
        <taxon>Symbiodinium</taxon>
    </lineage>
</organism>
<proteinExistence type="predicted"/>
<keyword evidence="2" id="KW-1185">Reference proteome</keyword>
<protein>
    <submittedName>
        <fullName evidence="1">Kcnh5 protein</fullName>
    </submittedName>
</protein>
<feature type="non-terminal residue" evidence="1">
    <location>
        <position position="558"/>
    </location>
</feature>
<dbReference type="AlphaFoldDB" id="A0A812NZF4"/>
<accession>A0A812NZF4</accession>
<name>A0A812NZF4_SYMPI</name>
<sequence>MADDFTNDPMTQGFGLQLGWGIALVYAQSIMTAVTAQSRLKEPQDIWRKSHVEAHKAENAAIEYLMSHASSAGGNRMFNVDEQGTSNSAHPGLVRYLRSLAMQARASAYLYALSTHWHSSTRVVAALFSAGVQGVSLLEAATDPTSTTPPAGAETPDGSQLFGQFNRLGLQAAPRPYREQLTANYRSLFPDAARHYRADVLEVAFNSSSATSKESSAAGGSKSLTRSAICPLLDTLDAEEKYFAELAYIEERARRHVKEPAELEEILSSLEALGKYESQNVQQKLVLLIARLNSVANFRGKGRDDLGNDILESARAVLGRFKITRKDILAASEGKGCATTVIRDAASQSAGVSIAVDVVGSFEAMRWYLREAKKRMDRIHPRLRDNAGLVARLADYEETWQNGSRYLLQSVLLDANNDLVAECKIAQMLAPDLRSMCTGYDVELFWVLPRIVLLCCLEKPADPRVGLLWDLLPHRFATTASKINSKSLELGPEMKRLMTQFQKVRNLLVHAGDAAPQVTLLRKAVAGFANGAAAVQRGKIEEEAEEGLRHLPPAARDH</sequence>
<dbReference type="OrthoDB" id="287623at2759"/>
<dbReference type="Proteomes" id="UP000649617">
    <property type="component" value="Unassembled WGS sequence"/>
</dbReference>
<gene>
    <name evidence="1" type="primary">Kcnh5</name>
    <name evidence="1" type="ORF">SPIL2461_LOCUS7037</name>
</gene>
<evidence type="ECO:0000313" key="2">
    <source>
        <dbReference type="Proteomes" id="UP000649617"/>
    </source>
</evidence>